<keyword evidence="8" id="KW-1185">Reference proteome</keyword>
<evidence type="ECO:0000256" key="2">
    <source>
        <dbReference type="ARBA" id="ARBA00022741"/>
    </source>
</evidence>
<evidence type="ECO:0000256" key="4">
    <source>
        <dbReference type="ARBA" id="ARBA00048819"/>
    </source>
</evidence>
<dbReference type="HAMAP" id="MF_01609">
    <property type="entry name" value="Glu_cys_ligase_2"/>
    <property type="match status" value="1"/>
</dbReference>
<dbReference type="Proteomes" id="UP000829758">
    <property type="component" value="Chromosome"/>
</dbReference>
<evidence type="ECO:0000313" key="6">
    <source>
        <dbReference type="EMBL" id="MCC3273782.1"/>
    </source>
</evidence>
<dbReference type="Pfam" id="PF04107">
    <property type="entry name" value="GCS2"/>
    <property type="match status" value="1"/>
</dbReference>
<dbReference type="EMBL" id="CP094984">
    <property type="protein sequence ID" value="UON91216.1"/>
    <property type="molecule type" value="Genomic_DNA"/>
</dbReference>
<dbReference type="InterPro" id="IPR011793">
    <property type="entry name" value="YbdK"/>
</dbReference>
<dbReference type="InterPro" id="IPR006336">
    <property type="entry name" value="GCS2"/>
</dbReference>
<dbReference type="NCBIfam" id="TIGR02050">
    <property type="entry name" value="gshA_cyan_rel"/>
    <property type="match status" value="1"/>
</dbReference>
<comment type="similarity">
    <text evidence="5">Belongs to the glutamate--cysteine ligase type 2 family. YbdK subfamily.</text>
</comment>
<comment type="function">
    <text evidence="5">ATP-dependent carboxylate-amine ligase which exhibits weak glutamate--cysteine ligase activity.</text>
</comment>
<keyword evidence="1 5" id="KW-0436">Ligase</keyword>
<dbReference type="Proteomes" id="UP001155145">
    <property type="component" value="Unassembled WGS sequence"/>
</dbReference>
<protein>
    <recommendedName>
        <fullName evidence="5">Putative glutamate--cysteine ligase 2</fullName>
        <ecNumber evidence="5">6.3.2.2</ecNumber>
    </recommendedName>
    <alternativeName>
        <fullName evidence="5">Gamma-glutamylcysteine synthetase 2</fullName>
        <shortName evidence="5">GCS 2</shortName>
        <shortName evidence="5">Gamma-GCS 2</shortName>
    </alternativeName>
</protein>
<dbReference type="RefSeq" id="WP_227903432.1">
    <property type="nucleotide sequence ID" value="NZ_CP094984.1"/>
</dbReference>
<keyword evidence="3 5" id="KW-0067">ATP-binding</keyword>
<proteinExistence type="inferred from homology"/>
<accession>A0A9X1MA90</accession>
<dbReference type="GO" id="GO:0004357">
    <property type="term" value="F:glutamate-cysteine ligase activity"/>
    <property type="evidence" value="ECO:0007669"/>
    <property type="project" value="UniProtKB-EC"/>
</dbReference>
<dbReference type="PANTHER" id="PTHR36510:SF1">
    <property type="entry name" value="GLUTAMATE--CYSTEINE LIGASE 2-RELATED"/>
    <property type="match status" value="1"/>
</dbReference>
<evidence type="ECO:0000256" key="1">
    <source>
        <dbReference type="ARBA" id="ARBA00022598"/>
    </source>
</evidence>
<dbReference type="SUPFAM" id="SSF55931">
    <property type="entry name" value="Glutamine synthetase/guanido kinase"/>
    <property type="match status" value="1"/>
</dbReference>
<comment type="catalytic activity">
    <reaction evidence="4 5">
        <text>L-cysteine + L-glutamate + ATP = gamma-L-glutamyl-L-cysteine + ADP + phosphate + H(+)</text>
        <dbReference type="Rhea" id="RHEA:13285"/>
        <dbReference type="ChEBI" id="CHEBI:15378"/>
        <dbReference type="ChEBI" id="CHEBI:29985"/>
        <dbReference type="ChEBI" id="CHEBI:30616"/>
        <dbReference type="ChEBI" id="CHEBI:35235"/>
        <dbReference type="ChEBI" id="CHEBI:43474"/>
        <dbReference type="ChEBI" id="CHEBI:58173"/>
        <dbReference type="ChEBI" id="CHEBI:456216"/>
        <dbReference type="EC" id="6.3.2.2"/>
    </reaction>
</comment>
<name>A0A9X1MA90_9MICC</name>
<evidence type="ECO:0000256" key="5">
    <source>
        <dbReference type="HAMAP-Rule" id="MF_01609"/>
    </source>
</evidence>
<dbReference type="EC" id="6.3.2.2" evidence="5"/>
<dbReference type="InterPro" id="IPR014746">
    <property type="entry name" value="Gln_synth/guanido_kin_cat_dom"/>
</dbReference>
<keyword evidence="2 5" id="KW-0547">Nucleotide-binding</keyword>
<evidence type="ECO:0000313" key="8">
    <source>
        <dbReference type="Proteomes" id="UP000829758"/>
    </source>
</evidence>
<dbReference type="EMBL" id="JAJFZT010000009">
    <property type="protein sequence ID" value="MCC3273782.1"/>
    <property type="molecule type" value="Genomic_DNA"/>
</dbReference>
<dbReference type="AlphaFoldDB" id="A0A9X1MA90"/>
<dbReference type="Gene3D" id="3.30.590.20">
    <property type="match status" value="1"/>
</dbReference>
<dbReference type="InterPro" id="IPR050141">
    <property type="entry name" value="GCL_type2/YbdK_subfam"/>
</dbReference>
<dbReference type="GO" id="GO:0042398">
    <property type="term" value="P:modified amino acid biosynthetic process"/>
    <property type="evidence" value="ECO:0007669"/>
    <property type="project" value="InterPro"/>
</dbReference>
<evidence type="ECO:0000313" key="7">
    <source>
        <dbReference type="EMBL" id="UON91216.1"/>
    </source>
</evidence>
<gene>
    <name evidence="6" type="ORF">LJ755_13720</name>
    <name evidence="7" type="ORF">MUK71_11430</name>
</gene>
<dbReference type="PANTHER" id="PTHR36510">
    <property type="entry name" value="GLUTAMATE--CYSTEINE LIGASE 2-RELATED"/>
    <property type="match status" value="1"/>
</dbReference>
<dbReference type="GO" id="GO:0005524">
    <property type="term" value="F:ATP binding"/>
    <property type="evidence" value="ECO:0007669"/>
    <property type="project" value="UniProtKB-KW"/>
</dbReference>
<evidence type="ECO:0000256" key="3">
    <source>
        <dbReference type="ARBA" id="ARBA00022840"/>
    </source>
</evidence>
<dbReference type="NCBIfam" id="NF010041">
    <property type="entry name" value="PRK13517.1-1"/>
    <property type="match status" value="1"/>
</dbReference>
<evidence type="ECO:0000313" key="9">
    <source>
        <dbReference type="Proteomes" id="UP001155145"/>
    </source>
</evidence>
<sequence length="369" mass="38834">MVSTFGIEEEFLLIDPLTGFPTGSPQVMRTLRAAVRPNFHSSVELLDAQVESSTPVCTSREEAMDSLLAFRSLLASASSAAGVRVAATGAAPQIPDTPASLTATDRYRKMGRLTGGIAHEQYVNGTHIHVGIPTRDAGVRVLNGLRPWLALLGAVAANSPFWRGRDTSFASWRMVHYRRWSVQGCPPIFADAADYDRRLQGLLETDVVLDAGHVGWAARLSESYPTVEVRIADAQLEAGDSVLLATLVRGLVSSLAAAGAAPRPPDPELLDAGLWQAARFGLGANLVSHPGGSVPAASRLAALLDFVAPALEEAGDTEFVAAGIHRVLGGHAGSAAGSGTGAERQRRAVRQGGEPALAELFTRSLVLEP</sequence>
<organism evidence="6 9">
    <name type="scientific">Arthrobacter zhangbolii</name>
    <dbReference type="NCBI Taxonomy" id="2886936"/>
    <lineage>
        <taxon>Bacteria</taxon>
        <taxon>Bacillati</taxon>
        <taxon>Actinomycetota</taxon>
        <taxon>Actinomycetes</taxon>
        <taxon>Micrococcales</taxon>
        <taxon>Micrococcaceae</taxon>
        <taxon>Arthrobacter</taxon>
    </lineage>
</organism>
<reference evidence="6" key="1">
    <citation type="submission" date="2021-10" db="EMBL/GenBank/DDBJ databases">
        <title>Novel species in genus Arthrobacter.</title>
        <authorList>
            <person name="Liu Y."/>
        </authorList>
    </citation>
    <scope>NUCLEOTIDE SEQUENCE</scope>
    <source>
        <strain evidence="8">zg-Y462</strain>
        <strain evidence="6">Zg-Y462</strain>
    </source>
</reference>